<gene>
    <name evidence="1" type="ORF">Syun_027729</name>
</gene>
<keyword evidence="2" id="KW-1185">Reference proteome</keyword>
<reference evidence="1 2" key="1">
    <citation type="submission" date="2024-01" db="EMBL/GenBank/DDBJ databases">
        <title>Genome assemblies of Stephania.</title>
        <authorList>
            <person name="Yang L."/>
        </authorList>
    </citation>
    <scope>NUCLEOTIDE SEQUENCE [LARGE SCALE GENOMIC DNA]</scope>
    <source>
        <strain evidence="1">YNDBR</strain>
        <tissue evidence="1">Leaf</tissue>
    </source>
</reference>
<sequence length="70" mass="7846">MNSRDLECAIEIEGEKSVTGGELHQKVNCTYFETSLVALITCLIEVHVQRTFIIPSSINELEIDDISMMS</sequence>
<dbReference type="Proteomes" id="UP001420932">
    <property type="component" value="Unassembled WGS sequence"/>
</dbReference>
<dbReference type="EMBL" id="JBBNAF010000012">
    <property type="protein sequence ID" value="KAK9092818.1"/>
    <property type="molecule type" value="Genomic_DNA"/>
</dbReference>
<organism evidence="1 2">
    <name type="scientific">Stephania yunnanensis</name>
    <dbReference type="NCBI Taxonomy" id="152371"/>
    <lineage>
        <taxon>Eukaryota</taxon>
        <taxon>Viridiplantae</taxon>
        <taxon>Streptophyta</taxon>
        <taxon>Embryophyta</taxon>
        <taxon>Tracheophyta</taxon>
        <taxon>Spermatophyta</taxon>
        <taxon>Magnoliopsida</taxon>
        <taxon>Ranunculales</taxon>
        <taxon>Menispermaceae</taxon>
        <taxon>Menispermoideae</taxon>
        <taxon>Cissampelideae</taxon>
        <taxon>Stephania</taxon>
    </lineage>
</organism>
<comment type="caution">
    <text evidence="1">The sequence shown here is derived from an EMBL/GenBank/DDBJ whole genome shotgun (WGS) entry which is preliminary data.</text>
</comment>
<name>A0AAP0HLB0_9MAGN</name>
<evidence type="ECO:0000313" key="1">
    <source>
        <dbReference type="EMBL" id="KAK9092818.1"/>
    </source>
</evidence>
<dbReference type="AlphaFoldDB" id="A0AAP0HLB0"/>
<accession>A0AAP0HLB0</accession>
<proteinExistence type="predicted"/>
<protein>
    <submittedName>
        <fullName evidence="1">Uncharacterized protein</fullName>
    </submittedName>
</protein>
<evidence type="ECO:0000313" key="2">
    <source>
        <dbReference type="Proteomes" id="UP001420932"/>
    </source>
</evidence>